<dbReference type="SUPFAM" id="SSF46934">
    <property type="entry name" value="UBA-like"/>
    <property type="match status" value="1"/>
</dbReference>
<dbReference type="STRING" id="544712.C6HCT3"/>
<dbReference type="PROSITE" id="PS50828">
    <property type="entry name" value="SMR"/>
    <property type="match status" value="1"/>
</dbReference>
<proteinExistence type="predicted"/>
<evidence type="ECO:0000259" key="3">
    <source>
        <dbReference type="PROSITE" id="PS51140"/>
    </source>
</evidence>
<evidence type="ECO:0000313" key="5">
    <source>
        <dbReference type="Proteomes" id="UP000002624"/>
    </source>
</evidence>
<dbReference type="EMBL" id="GG692423">
    <property type="protein sequence ID" value="EER41367.1"/>
    <property type="molecule type" value="Genomic_DNA"/>
</dbReference>
<organism evidence="4 5">
    <name type="scientific">Ajellomyces capsulatus (strain H143)</name>
    <name type="common">Darling's disease fungus</name>
    <name type="synonym">Histoplasma capsulatum</name>
    <dbReference type="NCBI Taxonomy" id="544712"/>
    <lineage>
        <taxon>Eukaryota</taxon>
        <taxon>Fungi</taxon>
        <taxon>Dikarya</taxon>
        <taxon>Ascomycota</taxon>
        <taxon>Pezizomycotina</taxon>
        <taxon>Eurotiomycetes</taxon>
        <taxon>Eurotiomycetidae</taxon>
        <taxon>Onygenales</taxon>
        <taxon>Ajellomycetaceae</taxon>
        <taxon>Histoplasma</taxon>
    </lineage>
</organism>
<dbReference type="InterPro" id="IPR002625">
    <property type="entry name" value="Smr_dom"/>
</dbReference>
<sequence>MDDPVDSLKNGLENEYCPPLDPALFVAIASDYNLLDDGSVRHLRDTLDALKASADEQENATFDPSGTSGRDFVAGDNDEFASEEDGSHPTKNSLTSTLATIESDFSAFSLEENLEPTRSGEPWSGNHTDSPLSSNRVSQITGLTFEGKRTYLMDMFPSIDQYTIVHTLRKCGEDIDRSMDVLLNLAFFEDQSADDQEDKVSIPKGIDGFEGDIHSRERKWAKSKRSVKRQGSLPQSIASSAVTQHEINKVENVWENSRRDVNFICSRTYLSPKFVTSAYHTNGASLPNTLHSLASAEAERHANPMMDKSVTVTQIAELKQEFHKVSSEKLAGLLRLARNSTSAASELATVMTTAAPRPPPTEIVQIQQAPVDLSEFPAQTQNSPSWTREPPRDHLTSRAIADSHIIAGHSAFAKANSAYRRAKSDRLMSGAAGYYSAVGREHVEKAKREAAAAAEALVELQSNSTLLDLHSVSVQHAVDIAKKKVDAWWSSLGDTKYAPGGWGPVQQGYRIITGLGRHSKNGTARLGPAVARALANEGWKVEVGEGSLTITGMAKRR</sequence>
<feature type="compositionally biased region" description="Polar residues" evidence="1">
    <location>
        <begin position="59"/>
        <end position="68"/>
    </location>
</feature>
<evidence type="ECO:0000259" key="2">
    <source>
        <dbReference type="PROSITE" id="PS50828"/>
    </source>
</evidence>
<dbReference type="PANTHER" id="PTHR46535:SF1">
    <property type="entry name" value="NEDD4-BINDING PROTEIN 2"/>
    <property type="match status" value="1"/>
</dbReference>
<evidence type="ECO:0000313" key="4">
    <source>
        <dbReference type="EMBL" id="EER41367.1"/>
    </source>
</evidence>
<dbReference type="InterPro" id="IPR009060">
    <property type="entry name" value="UBA-like_sf"/>
</dbReference>
<feature type="domain" description="Smr" evidence="2">
    <location>
        <begin position="467"/>
        <end position="554"/>
    </location>
</feature>
<dbReference type="VEuPathDB" id="FungiDB:HCDG_04014"/>
<dbReference type="HOGENOM" id="CLU_023589_0_0_1"/>
<dbReference type="Pfam" id="PF26286">
    <property type="entry name" value="UBA_10"/>
    <property type="match status" value="1"/>
</dbReference>
<dbReference type="PANTHER" id="PTHR46535">
    <property type="entry name" value="NEDD4-BINDING PROTEIN 2"/>
    <property type="match status" value="1"/>
</dbReference>
<dbReference type="OrthoDB" id="443981at2759"/>
<feature type="region of interest" description="Disordered" evidence="1">
    <location>
        <begin position="54"/>
        <end position="93"/>
    </location>
</feature>
<evidence type="ECO:0000256" key="1">
    <source>
        <dbReference type="SAM" id="MobiDB-lite"/>
    </source>
</evidence>
<dbReference type="Gene3D" id="1.10.8.10">
    <property type="entry name" value="DNA helicase RuvA subunit, C-terminal domain"/>
    <property type="match status" value="1"/>
</dbReference>
<dbReference type="GO" id="GO:0043130">
    <property type="term" value="F:ubiquitin binding"/>
    <property type="evidence" value="ECO:0007669"/>
    <property type="project" value="InterPro"/>
</dbReference>
<dbReference type="InterPro" id="IPR052772">
    <property type="entry name" value="Endo/PolyKinase_Domain-Protein"/>
</dbReference>
<gene>
    <name evidence="4" type="ORF">HCDG_04014</name>
</gene>
<name>C6HCT3_AJECH</name>
<dbReference type="GO" id="GO:0004519">
    <property type="term" value="F:endonuclease activity"/>
    <property type="evidence" value="ECO:0007669"/>
    <property type="project" value="TreeGrafter"/>
</dbReference>
<feature type="region of interest" description="Disordered" evidence="1">
    <location>
        <begin position="114"/>
        <end position="135"/>
    </location>
</feature>
<feature type="domain" description="CUE" evidence="3">
    <location>
        <begin position="144"/>
        <end position="187"/>
    </location>
</feature>
<dbReference type="PROSITE" id="PS51140">
    <property type="entry name" value="CUE"/>
    <property type="match status" value="1"/>
</dbReference>
<dbReference type="CDD" id="cd14279">
    <property type="entry name" value="CUE"/>
    <property type="match status" value="1"/>
</dbReference>
<dbReference type="SMART" id="SM00463">
    <property type="entry name" value="SMR"/>
    <property type="match status" value="1"/>
</dbReference>
<accession>C6HCT3</accession>
<dbReference type="Pfam" id="PF08590">
    <property type="entry name" value="DUF1771"/>
    <property type="match status" value="1"/>
</dbReference>
<protein>
    <submittedName>
        <fullName evidence="4">Smr domain-containing protein</fullName>
    </submittedName>
</protein>
<reference evidence="5" key="1">
    <citation type="submission" date="2009-05" db="EMBL/GenBank/DDBJ databases">
        <title>The genome sequence of Ajellomyces capsulatus strain H143.</title>
        <authorList>
            <person name="Champion M."/>
            <person name="Cuomo C.A."/>
            <person name="Ma L.-J."/>
            <person name="Henn M.R."/>
            <person name="Sil A."/>
            <person name="Goldman B."/>
            <person name="Young S.K."/>
            <person name="Kodira C.D."/>
            <person name="Zeng Q."/>
            <person name="Koehrsen M."/>
            <person name="Alvarado L."/>
            <person name="Berlin A.M."/>
            <person name="Borenstein D."/>
            <person name="Chen Z."/>
            <person name="Engels R."/>
            <person name="Freedman E."/>
            <person name="Gellesch M."/>
            <person name="Goldberg J."/>
            <person name="Griggs A."/>
            <person name="Gujja S."/>
            <person name="Heiman D.I."/>
            <person name="Hepburn T.A."/>
            <person name="Howarth C."/>
            <person name="Jen D."/>
            <person name="Larson L."/>
            <person name="Lewis B."/>
            <person name="Mehta T."/>
            <person name="Park D."/>
            <person name="Pearson M."/>
            <person name="Roberts A."/>
            <person name="Saif S."/>
            <person name="Shea T.D."/>
            <person name="Shenoy N."/>
            <person name="Sisk P."/>
            <person name="Stolte C."/>
            <person name="Sykes S."/>
            <person name="Walk T."/>
            <person name="White J."/>
            <person name="Yandava C."/>
            <person name="Klein B."/>
            <person name="McEwen J.G."/>
            <person name="Puccia R."/>
            <person name="Goldman G.H."/>
            <person name="Felipe M.S."/>
            <person name="Nino-Vega G."/>
            <person name="San-Blas G."/>
            <person name="Taylor J.W."/>
            <person name="Mendoza L."/>
            <person name="Galagan J.E."/>
            <person name="Nusbaum C."/>
            <person name="Birren B.W."/>
        </authorList>
    </citation>
    <scope>NUCLEOTIDE SEQUENCE [LARGE SCALE GENOMIC DNA]</scope>
    <source>
        <strain evidence="5">H143</strain>
    </source>
</reference>
<dbReference type="Proteomes" id="UP000002624">
    <property type="component" value="Unassembled WGS sequence"/>
</dbReference>
<dbReference type="InterPro" id="IPR058864">
    <property type="entry name" value="UBA_10"/>
</dbReference>
<dbReference type="Gene3D" id="3.30.1370.110">
    <property type="match status" value="1"/>
</dbReference>
<dbReference type="GO" id="GO:0005634">
    <property type="term" value="C:nucleus"/>
    <property type="evidence" value="ECO:0007669"/>
    <property type="project" value="TreeGrafter"/>
</dbReference>
<dbReference type="SUPFAM" id="SSF160443">
    <property type="entry name" value="SMR domain-like"/>
    <property type="match status" value="1"/>
</dbReference>
<dbReference type="InterPro" id="IPR013899">
    <property type="entry name" value="DUF1771"/>
</dbReference>
<feature type="compositionally biased region" description="Polar residues" evidence="1">
    <location>
        <begin position="125"/>
        <end position="135"/>
    </location>
</feature>
<dbReference type="InterPro" id="IPR036063">
    <property type="entry name" value="Smr_dom_sf"/>
</dbReference>
<dbReference type="OMA" id="ELENEYC"/>
<dbReference type="AlphaFoldDB" id="C6HCT3"/>
<dbReference type="SMART" id="SM01162">
    <property type="entry name" value="DUF1771"/>
    <property type="match status" value="1"/>
</dbReference>
<dbReference type="InterPro" id="IPR003892">
    <property type="entry name" value="CUE"/>
</dbReference>